<reference evidence="2 3" key="1">
    <citation type="submission" date="2014-02" db="EMBL/GenBank/DDBJ databases">
        <title>The small core and large imbalanced accessory genome model reveals a collaborative survival strategy of Sorangium cellulosum strains in nature.</title>
        <authorList>
            <person name="Han K."/>
            <person name="Peng R."/>
            <person name="Blom J."/>
            <person name="Li Y.-Z."/>
        </authorList>
    </citation>
    <scope>NUCLEOTIDE SEQUENCE [LARGE SCALE GENOMIC DNA]</scope>
    <source>
        <strain evidence="2 3">So0011-07</strain>
    </source>
</reference>
<protein>
    <recommendedName>
        <fullName evidence="1">NAD(P)-binding domain-containing protein</fullName>
    </recommendedName>
</protein>
<dbReference type="PANTHER" id="PTHR48079:SF6">
    <property type="entry name" value="NAD(P)-BINDING DOMAIN-CONTAINING PROTEIN-RELATED"/>
    <property type="match status" value="1"/>
</dbReference>
<accession>A0A150SL88</accession>
<organism evidence="2 3">
    <name type="scientific">Sorangium cellulosum</name>
    <name type="common">Polyangium cellulosum</name>
    <dbReference type="NCBI Taxonomy" id="56"/>
    <lineage>
        <taxon>Bacteria</taxon>
        <taxon>Pseudomonadati</taxon>
        <taxon>Myxococcota</taxon>
        <taxon>Polyangia</taxon>
        <taxon>Polyangiales</taxon>
        <taxon>Polyangiaceae</taxon>
        <taxon>Sorangium</taxon>
    </lineage>
</organism>
<dbReference type="Gene3D" id="3.40.50.720">
    <property type="entry name" value="NAD(P)-binding Rossmann-like Domain"/>
    <property type="match status" value="1"/>
</dbReference>
<gene>
    <name evidence="2" type="ORF">BE17_51960</name>
</gene>
<evidence type="ECO:0000313" key="3">
    <source>
        <dbReference type="Proteomes" id="UP000075635"/>
    </source>
</evidence>
<dbReference type="GO" id="GO:0004029">
    <property type="term" value="F:aldehyde dehydrogenase (NAD+) activity"/>
    <property type="evidence" value="ECO:0007669"/>
    <property type="project" value="TreeGrafter"/>
</dbReference>
<name>A0A150SL88_SORCE</name>
<dbReference type="InterPro" id="IPR036291">
    <property type="entry name" value="NAD(P)-bd_dom_sf"/>
</dbReference>
<comment type="caution">
    <text evidence="2">The sequence shown here is derived from an EMBL/GenBank/DDBJ whole genome shotgun (WGS) entry which is preliminary data.</text>
</comment>
<dbReference type="Proteomes" id="UP000075635">
    <property type="component" value="Unassembled WGS sequence"/>
</dbReference>
<dbReference type="InterPro" id="IPR051783">
    <property type="entry name" value="NAD(P)-dependent_oxidoreduct"/>
</dbReference>
<dbReference type="EMBL" id="JEMB01000841">
    <property type="protein sequence ID" value="KYF93160.1"/>
    <property type="molecule type" value="Genomic_DNA"/>
</dbReference>
<dbReference type="SUPFAM" id="SSF51735">
    <property type="entry name" value="NAD(P)-binding Rossmann-fold domains"/>
    <property type="match status" value="1"/>
</dbReference>
<sequence length="296" mass="30009">MDIFITGASGYIGSAVARALVARGHRVRGLARSEAAEARVRACGAEPVGGDLYRLDVLAREAAAGDGVVHTAATMGEDRAATDAAAVTAMLSAMSGVSGGVFVTTTGAPRARSSRVPVPEDDAVNPGGPLEWLVAAESRVLGARGVRGVVVRPPMVYGDGAGPVARLVEGARAAGVARYIDDGANRWSTVHVRDLAVAYAMLLESDATGVFHAAEASPEAMAALFAAVGDAAGVPVRSWSLAEARAAHGIMAGFLAMDAALDATRLRGLGWSPRVGEAVGGICGALRDPAEGYRAP</sequence>
<dbReference type="PANTHER" id="PTHR48079">
    <property type="entry name" value="PROTEIN YEEZ"/>
    <property type="match status" value="1"/>
</dbReference>
<feature type="domain" description="NAD(P)-binding" evidence="1">
    <location>
        <begin position="7"/>
        <end position="169"/>
    </location>
</feature>
<dbReference type="InterPro" id="IPR016040">
    <property type="entry name" value="NAD(P)-bd_dom"/>
</dbReference>
<evidence type="ECO:0000259" key="1">
    <source>
        <dbReference type="Pfam" id="PF13460"/>
    </source>
</evidence>
<dbReference type="AlphaFoldDB" id="A0A150SL88"/>
<dbReference type="Pfam" id="PF13460">
    <property type="entry name" value="NAD_binding_10"/>
    <property type="match status" value="1"/>
</dbReference>
<dbReference type="GO" id="GO:0005737">
    <property type="term" value="C:cytoplasm"/>
    <property type="evidence" value="ECO:0007669"/>
    <property type="project" value="TreeGrafter"/>
</dbReference>
<proteinExistence type="predicted"/>
<evidence type="ECO:0000313" key="2">
    <source>
        <dbReference type="EMBL" id="KYF93160.1"/>
    </source>
</evidence>